<organism evidence="3 4">
    <name type="scientific">Photobacterium damselae</name>
    <dbReference type="NCBI Taxonomy" id="38293"/>
    <lineage>
        <taxon>Bacteria</taxon>
        <taxon>Pseudomonadati</taxon>
        <taxon>Pseudomonadota</taxon>
        <taxon>Gammaproteobacteria</taxon>
        <taxon>Vibrionales</taxon>
        <taxon>Vibrionaceae</taxon>
        <taxon>Photobacterium</taxon>
    </lineage>
</organism>
<evidence type="ECO:0000313" key="3">
    <source>
        <dbReference type="EMBL" id="SPY43922.1"/>
    </source>
</evidence>
<dbReference type="SUPFAM" id="SSF159713">
    <property type="entry name" value="Dhaf3308-like"/>
    <property type="match status" value="1"/>
</dbReference>
<evidence type="ECO:0000313" key="4">
    <source>
        <dbReference type="Proteomes" id="UP000251647"/>
    </source>
</evidence>
<accession>A0A2T3QLI6</accession>
<feature type="domain" description="Putative heavy-metal chelation" evidence="1">
    <location>
        <begin position="201"/>
        <end position="325"/>
    </location>
</feature>
<dbReference type="Pfam" id="PF13938">
    <property type="entry name" value="DUF4213"/>
    <property type="match status" value="1"/>
</dbReference>
<dbReference type="Proteomes" id="UP000251647">
    <property type="component" value="Unassembled WGS sequence"/>
</dbReference>
<evidence type="ECO:0000259" key="1">
    <source>
        <dbReference type="Pfam" id="PF04016"/>
    </source>
</evidence>
<proteinExistence type="predicted"/>
<dbReference type="OrthoDB" id="5918880at2"/>
<protein>
    <submittedName>
        <fullName evidence="3">Domain of uncharacterized function (DUF364)</fullName>
    </submittedName>
</protein>
<dbReference type="InterPro" id="IPR007161">
    <property type="entry name" value="DUF364"/>
</dbReference>
<evidence type="ECO:0000259" key="2">
    <source>
        <dbReference type="Pfam" id="PF13938"/>
    </source>
</evidence>
<reference evidence="3 4" key="1">
    <citation type="submission" date="2018-06" db="EMBL/GenBank/DDBJ databases">
        <authorList>
            <consortium name="Pathogen Informatics"/>
            <person name="Doyle S."/>
        </authorList>
    </citation>
    <scope>NUCLEOTIDE SEQUENCE [LARGE SCALE GENOMIC DNA]</scope>
    <source>
        <strain evidence="3 4">NCTC11647</strain>
    </source>
</reference>
<gene>
    <name evidence="3" type="ORF">NCTC11647_02855</name>
</gene>
<sequence>MQISQNSLTFCQDHYTLYVDTSSSEKTICFTSAIKQLQQTGWELSSQDDLFTINTTPLGYPVTILTCSSLEFAINHHGITPDPFAIIQAIGGGQLEQALAASIPNSIVVDSVLFGFNWVFVKAGNLCGIARSPERGTEGARTIRPKEGFAGKTLAQLAQYFCSFDPLCRALGLAAINAYWNRIDNPYHFNHTGGFSAITPPGNGLVIIGGFRSVQQRLPSAKIIEREPRPGDIAVEDAPMAFQTAQQLAITAQTLMNGSLEPILCSSRNVPHHLLVGPSAPLCPILFDYGIDEISGLIVKNPTKVMQFIAESGAMIMLDDLVESRYLCAKTYTEKPNPPVN</sequence>
<dbReference type="Gene3D" id="3.30.390.100">
    <property type="match status" value="1"/>
</dbReference>
<feature type="domain" description="DUF4213" evidence="2">
    <location>
        <begin position="98"/>
        <end position="179"/>
    </location>
</feature>
<dbReference type="EMBL" id="UATL01000005">
    <property type="protein sequence ID" value="SPY43922.1"/>
    <property type="molecule type" value="Genomic_DNA"/>
</dbReference>
<dbReference type="Pfam" id="PF04016">
    <property type="entry name" value="DUF364"/>
    <property type="match status" value="1"/>
</dbReference>
<dbReference type="RefSeq" id="WP_005305488.1">
    <property type="nucleotide sequence ID" value="NZ_PYOG01000006.1"/>
</dbReference>
<dbReference type="Gene3D" id="3.40.50.11590">
    <property type="match status" value="1"/>
</dbReference>
<dbReference type="AlphaFoldDB" id="A0A2T3QLI6"/>
<name>A0A2T3QLI6_PHODM</name>
<dbReference type="InterPro" id="IPR025251">
    <property type="entry name" value="DUF4213"/>
</dbReference>